<gene>
    <name evidence="2" type="ORF">QWY15_11530</name>
</gene>
<evidence type="ECO:0000313" key="2">
    <source>
        <dbReference type="EMBL" id="MDN7227929.1"/>
    </source>
</evidence>
<protein>
    <submittedName>
        <fullName evidence="2">Uncharacterized protein</fullName>
    </submittedName>
</protein>
<feature type="transmembrane region" description="Helical" evidence="1">
    <location>
        <begin position="22"/>
        <end position="43"/>
    </location>
</feature>
<organism evidence="2 3">
    <name type="scientific">Planococcus liqunii</name>
    <dbReference type="NCBI Taxonomy" id="3058394"/>
    <lineage>
        <taxon>Bacteria</taxon>
        <taxon>Bacillati</taxon>
        <taxon>Bacillota</taxon>
        <taxon>Bacilli</taxon>
        <taxon>Bacillales</taxon>
        <taxon>Caryophanaceae</taxon>
        <taxon>Planococcus</taxon>
    </lineage>
</organism>
<keyword evidence="1" id="KW-0812">Transmembrane</keyword>
<proteinExistence type="predicted"/>
<evidence type="ECO:0000313" key="3">
    <source>
        <dbReference type="Proteomes" id="UP001172054"/>
    </source>
</evidence>
<keyword evidence="3" id="KW-1185">Reference proteome</keyword>
<dbReference type="Proteomes" id="UP001172054">
    <property type="component" value="Unassembled WGS sequence"/>
</dbReference>
<sequence length="130" mass="14820">MTGATGYFIYTYINKEFVLFDVVKAIGIFLSGTLLLMMTLPILKSMLLKEYDVFQGECRVEIAPFGRGTEAIFNMVDIGERFTFSDIPELNAYGKSVPYYCKVTVSKDHLYGIDYKIFDAESHDLLIKIK</sequence>
<name>A0ABT8MSQ8_9BACL</name>
<reference evidence="2 3" key="1">
    <citation type="submission" date="2023-06" db="EMBL/GenBank/DDBJ databases">
        <title>Novel species in genus Planococcus.</title>
        <authorList>
            <person name="Ning S."/>
        </authorList>
    </citation>
    <scope>NUCLEOTIDE SEQUENCE [LARGE SCALE GENOMIC DNA]</scope>
    <source>
        <strain evidence="2 3">N064</strain>
    </source>
</reference>
<accession>A0ABT8MSQ8</accession>
<evidence type="ECO:0000256" key="1">
    <source>
        <dbReference type="SAM" id="Phobius"/>
    </source>
</evidence>
<dbReference type="RefSeq" id="WP_300982186.1">
    <property type="nucleotide sequence ID" value="NZ_CP129238.1"/>
</dbReference>
<comment type="caution">
    <text evidence="2">The sequence shown here is derived from an EMBL/GenBank/DDBJ whole genome shotgun (WGS) entry which is preliminary data.</text>
</comment>
<keyword evidence="1" id="KW-1133">Transmembrane helix</keyword>
<dbReference type="EMBL" id="JAUJWW010000004">
    <property type="protein sequence ID" value="MDN7227929.1"/>
    <property type="molecule type" value="Genomic_DNA"/>
</dbReference>
<keyword evidence="1" id="KW-0472">Membrane</keyword>